<reference evidence="1 2" key="2">
    <citation type="journal article" date="2024" name="G3 (Bethesda)">
        <title>The genome of the cryopelagic Antarctic bald notothen, Trematomus borchgrevinki.</title>
        <authorList>
            <person name="Rayamajhi N."/>
            <person name="Rivera-Colon A.G."/>
            <person name="Minhas B.F."/>
            <person name="Cheng C.C."/>
            <person name="Catchen J.M."/>
        </authorList>
    </citation>
    <scope>NUCLEOTIDE SEQUENCE [LARGE SCALE GENOMIC DNA]</scope>
    <source>
        <strain evidence="1">AGRC-2024</strain>
    </source>
</reference>
<comment type="caution">
    <text evidence="1">The sequence shown here is derived from an EMBL/GenBank/DDBJ whole genome shotgun (WGS) entry which is preliminary data.</text>
</comment>
<sequence>MLDEVSDSVLVDMLWDTQMYLYEQRDTLQTLARQLKGHKK</sequence>
<evidence type="ECO:0000313" key="2">
    <source>
        <dbReference type="Proteomes" id="UP001619887"/>
    </source>
</evidence>
<proteinExistence type="predicted"/>
<dbReference type="EMBL" id="JBIYXZ010002068">
    <property type="protein sequence ID" value="KAL3066234.1"/>
    <property type="molecule type" value="Genomic_DNA"/>
</dbReference>
<gene>
    <name evidence="1" type="ORF">OYC64_016229</name>
</gene>
<reference evidence="1 2" key="1">
    <citation type="journal article" date="2022" name="G3 (Bethesda)">
        <title>Evaluating Illumina-, Nanopore-, and PacBio-based genome assembly strategies with the bald notothen, Trematomus borchgrevinki.</title>
        <authorList>
            <person name="Rayamajhi N."/>
            <person name="Cheng C.C."/>
            <person name="Catchen J.M."/>
        </authorList>
    </citation>
    <scope>NUCLEOTIDE SEQUENCE [LARGE SCALE GENOMIC DNA]</scope>
    <source>
        <strain evidence="1">AGRC-2024</strain>
    </source>
</reference>
<protein>
    <submittedName>
        <fullName evidence="1">Uncharacterized protein</fullName>
    </submittedName>
</protein>
<organism evidence="1 2">
    <name type="scientific">Pagothenia borchgrevinki</name>
    <name type="common">Bald rockcod</name>
    <name type="synonym">Trematomus borchgrevinki</name>
    <dbReference type="NCBI Taxonomy" id="8213"/>
    <lineage>
        <taxon>Eukaryota</taxon>
        <taxon>Metazoa</taxon>
        <taxon>Chordata</taxon>
        <taxon>Craniata</taxon>
        <taxon>Vertebrata</taxon>
        <taxon>Euteleostomi</taxon>
        <taxon>Actinopterygii</taxon>
        <taxon>Neopterygii</taxon>
        <taxon>Teleostei</taxon>
        <taxon>Neoteleostei</taxon>
        <taxon>Acanthomorphata</taxon>
        <taxon>Eupercaria</taxon>
        <taxon>Perciformes</taxon>
        <taxon>Notothenioidei</taxon>
        <taxon>Nototheniidae</taxon>
        <taxon>Pagothenia</taxon>
    </lineage>
</organism>
<evidence type="ECO:0000313" key="1">
    <source>
        <dbReference type="EMBL" id="KAL3066234.1"/>
    </source>
</evidence>
<dbReference type="AlphaFoldDB" id="A0ABD2HIK2"/>
<dbReference type="Proteomes" id="UP001619887">
    <property type="component" value="Unassembled WGS sequence"/>
</dbReference>
<name>A0ABD2HIK2_PAGBO</name>
<accession>A0ABD2HIK2</accession>
<keyword evidence="2" id="KW-1185">Reference proteome</keyword>